<gene>
    <name evidence="2" type="ORF">F1599_10750</name>
</gene>
<reference evidence="2 3" key="1">
    <citation type="submission" date="2019-09" db="EMBL/GenBank/DDBJ databases">
        <title>Isolation of a novel species in the genus Cupriavidus from patients with sepsis using whole genome sequencing.</title>
        <authorList>
            <person name="Kweon O.J."/>
            <person name="Lee M.-K."/>
        </authorList>
    </citation>
    <scope>NUCLEOTIDE SEQUENCE [LARGE SCALE GENOMIC DNA]</scope>
    <source>
        <strain evidence="2 3">MKL-01</strain>
    </source>
</reference>
<protein>
    <recommendedName>
        <fullName evidence="4">Transmembrane lipoprotein</fullName>
    </recommendedName>
</protein>
<keyword evidence="1" id="KW-1133">Transmembrane helix</keyword>
<feature type="transmembrane region" description="Helical" evidence="1">
    <location>
        <begin position="37"/>
        <end position="60"/>
    </location>
</feature>
<dbReference type="AlphaFoldDB" id="A0A5M8AMS4"/>
<dbReference type="Proteomes" id="UP000324324">
    <property type="component" value="Unassembled WGS sequence"/>
</dbReference>
<feature type="transmembrane region" description="Helical" evidence="1">
    <location>
        <begin position="67"/>
        <end position="88"/>
    </location>
</feature>
<organism evidence="2 3">
    <name type="scientific">Cupriavidus cauae</name>
    <dbReference type="NCBI Taxonomy" id="2608999"/>
    <lineage>
        <taxon>Bacteria</taxon>
        <taxon>Pseudomonadati</taxon>
        <taxon>Pseudomonadota</taxon>
        <taxon>Betaproteobacteria</taxon>
        <taxon>Burkholderiales</taxon>
        <taxon>Burkholderiaceae</taxon>
        <taxon>Cupriavidus</taxon>
    </lineage>
</organism>
<dbReference type="EMBL" id="VWRN01000030">
    <property type="protein sequence ID" value="KAA6125257.1"/>
    <property type="molecule type" value="Genomic_DNA"/>
</dbReference>
<keyword evidence="3" id="KW-1185">Reference proteome</keyword>
<keyword evidence="1" id="KW-0812">Transmembrane</keyword>
<evidence type="ECO:0008006" key="4">
    <source>
        <dbReference type="Google" id="ProtNLM"/>
    </source>
</evidence>
<sequence>MNGGIGTKWLAGTLLGFPLSLAVCTLAILWLPGGWQSGIIGAVTASLPLWVAIISTSLLFSSSRAAWLWLGAANLVCFGALWGLRLMAVPGAAA</sequence>
<feature type="transmembrane region" description="Helical" evidence="1">
    <location>
        <begin position="9"/>
        <end position="31"/>
    </location>
</feature>
<accession>A0A5M8AMS4</accession>
<evidence type="ECO:0000256" key="1">
    <source>
        <dbReference type="SAM" id="Phobius"/>
    </source>
</evidence>
<proteinExistence type="predicted"/>
<name>A0A5M8AMS4_9BURK</name>
<comment type="caution">
    <text evidence="2">The sequence shown here is derived from an EMBL/GenBank/DDBJ whole genome shotgun (WGS) entry which is preliminary data.</text>
</comment>
<evidence type="ECO:0000313" key="3">
    <source>
        <dbReference type="Proteomes" id="UP000324324"/>
    </source>
</evidence>
<evidence type="ECO:0000313" key="2">
    <source>
        <dbReference type="EMBL" id="KAA6125257.1"/>
    </source>
</evidence>
<dbReference type="RefSeq" id="WP_149318875.1">
    <property type="nucleotide sequence ID" value="NZ_CP080293.1"/>
</dbReference>
<keyword evidence="1" id="KW-0472">Membrane</keyword>